<protein>
    <submittedName>
        <fullName evidence="2">Uncharacterized protein</fullName>
    </submittedName>
</protein>
<sequence>MTDEQSSGNVFTAAAVVPPPRFRDCFESLYVLSFVVLELMRQQRLYRRKNKRIYTIIKTKNDHLQARKLDSPGGQGSSASSTQKADGLNKQNLHICTRILKSK</sequence>
<feature type="compositionally biased region" description="Polar residues" evidence="1">
    <location>
        <begin position="77"/>
        <end position="86"/>
    </location>
</feature>
<evidence type="ECO:0000313" key="2">
    <source>
        <dbReference type="EMBL" id="QQP40906.1"/>
    </source>
</evidence>
<dbReference type="Proteomes" id="UP000595437">
    <property type="component" value="Chromosome 10"/>
</dbReference>
<dbReference type="AlphaFoldDB" id="A0A7T8H0G5"/>
<reference evidence="3" key="1">
    <citation type="submission" date="2021-01" db="EMBL/GenBank/DDBJ databases">
        <title>Caligus Genome Assembly.</title>
        <authorList>
            <person name="Gallardo-Escarate C."/>
        </authorList>
    </citation>
    <scope>NUCLEOTIDE SEQUENCE [LARGE SCALE GENOMIC DNA]</scope>
</reference>
<evidence type="ECO:0000313" key="3">
    <source>
        <dbReference type="Proteomes" id="UP000595437"/>
    </source>
</evidence>
<evidence type="ECO:0000256" key="1">
    <source>
        <dbReference type="SAM" id="MobiDB-lite"/>
    </source>
</evidence>
<gene>
    <name evidence="2" type="ORF">FKW44_015112</name>
</gene>
<proteinExistence type="predicted"/>
<feature type="region of interest" description="Disordered" evidence="1">
    <location>
        <begin position="65"/>
        <end position="86"/>
    </location>
</feature>
<dbReference type="EMBL" id="CP045899">
    <property type="protein sequence ID" value="QQP40906.1"/>
    <property type="molecule type" value="Genomic_DNA"/>
</dbReference>
<name>A0A7T8H0G5_CALRO</name>
<keyword evidence="3" id="KW-1185">Reference proteome</keyword>
<accession>A0A7T8H0G5</accession>
<organism evidence="2 3">
    <name type="scientific">Caligus rogercresseyi</name>
    <name type="common">Sea louse</name>
    <dbReference type="NCBI Taxonomy" id="217165"/>
    <lineage>
        <taxon>Eukaryota</taxon>
        <taxon>Metazoa</taxon>
        <taxon>Ecdysozoa</taxon>
        <taxon>Arthropoda</taxon>
        <taxon>Crustacea</taxon>
        <taxon>Multicrustacea</taxon>
        <taxon>Hexanauplia</taxon>
        <taxon>Copepoda</taxon>
        <taxon>Siphonostomatoida</taxon>
        <taxon>Caligidae</taxon>
        <taxon>Caligus</taxon>
    </lineage>
</organism>